<keyword evidence="3" id="KW-0175">Coiled coil</keyword>
<dbReference type="PROSITE" id="PS00211">
    <property type="entry name" value="ABC_TRANSPORTER_1"/>
    <property type="match status" value="2"/>
</dbReference>
<keyword evidence="2 5" id="KW-0067">ATP-binding</keyword>
<dbReference type="InterPro" id="IPR003593">
    <property type="entry name" value="AAA+_ATPase"/>
</dbReference>
<name>A0A120JTJ1_9FIRM</name>
<evidence type="ECO:0000313" key="5">
    <source>
        <dbReference type="EMBL" id="AMC93060.1"/>
    </source>
</evidence>
<evidence type="ECO:0000259" key="4">
    <source>
        <dbReference type="PROSITE" id="PS50893"/>
    </source>
</evidence>
<dbReference type="CDD" id="cd03221">
    <property type="entry name" value="ABCF_EF-3"/>
    <property type="match status" value="2"/>
</dbReference>
<feature type="coiled-coil region" evidence="3">
    <location>
        <begin position="537"/>
        <end position="604"/>
    </location>
</feature>
<organism evidence="5 6">
    <name type="scientific">Erysipelothrix larvae</name>
    <dbReference type="NCBI Taxonomy" id="1514105"/>
    <lineage>
        <taxon>Bacteria</taxon>
        <taxon>Bacillati</taxon>
        <taxon>Bacillota</taxon>
        <taxon>Erysipelotrichia</taxon>
        <taxon>Erysipelotrichales</taxon>
        <taxon>Erysipelotrichaceae</taxon>
        <taxon>Erysipelothrix</taxon>
    </lineage>
</organism>
<sequence length="617" mass="71720">MIVQVKDADKAFGGQDVFKNLNLSINEREKVAIIGANGVGKTTLFKVLNGQETLDKGNVYWNSKSKVGFLDQIHLDPDPLTVEDYILEVFKDLIEMEARLQTLEQNMTQDSDESMMETYSKLQTEFSMRGGYTYHYEIRSFFTKFGFDDEDLKRDIHTFSGGQITRLAFIRLLLSKPDILFLDEPTNHLDISTIQWLEGYLSNYEGAVVLISHDRLFLDRVCKVVIEIEDMVATRYESNYSNYIELKEKAIATHNVKFQQQQKEIQRLEALIEKFRYKKNKAAFAQSKMKYLDRMDVMEKKEVKNKEFKAEFSPNVRGGNDVMTVDNFSVGYDKPLVTLSFEFKRGKRYAIVGDNGTGKSTLLKSISGKLEPLGGELLLGHQISIGYFDQQLLDFSMTNTVLEEVWDTYPQLTQTEVRQSLGRFLFKGEDVFKSVAVLSGGERVRLSLVKLMLAHDNLLILDEPTNHLDIPGKEALEKSLKNYAGTILFVSHDRYFIETIATDILRISDHKIEHTQKSDKTFEVSTPNEYPEKKEEKKQQYIDFKQLQRRIKKLEEELLELSESLELHRELRFDPDYYHDHNKMQELDATIDEIHNDIKQREHEWTELVETMEETQK</sequence>
<dbReference type="Pfam" id="PF12848">
    <property type="entry name" value="ABC_tran_Xtn"/>
    <property type="match status" value="1"/>
</dbReference>
<dbReference type="GO" id="GO:0016887">
    <property type="term" value="F:ATP hydrolysis activity"/>
    <property type="evidence" value="ECO:0007669"/>
    <property type="project" value="InterPro"/>
</dbReference>
<feature type="coiled-coil region" evidence="3">
    <location>
        <begin position="251"/>
        <end position="278"/>
    </location>
</feature>
<dbReference type="Gene3D" id="3.40.50.300">
    <property type="entry name" value="P-loop containing nucleotide triphosphate hydrolases"/>
    <property type="match status" value="2"/>
</dbReference>
<dbReference type="FunFam" id="3.40.50.300:FF:000011">
    <property type="entry name" value="Putative ABC transporter ATP-binding component"/>
    <property type="match status" value="1"/>
</dbReference>
<dbReference type="OrthoDB" id="9801441at2"/>
<feature type="coiled-coil region" evidence="3">
    <location>
        <begin position="86"/>
        <end position="113"/>
    </location>
</feature>
<dbReference type="GO" id="GO:0005524">
    <property type="term" value="F:ATP binding"/>
    <property type="evidence" value="ECO:0007669"/>
    <property type="project" value="UniProtKB-KW"/>
</dbReference>
<dbReference type="AlphaFoldDB" id="A0A120JTJ1"/>
<dbReference type="InterPro" id="IPR032781">
    <property type="entry name" value="ABC_tran_Xtn"/>
</dbReference>
<dbReference type="Pfam" id="PF00005">
    <property type="entry name" value="ABC_tran"/>
    <property type="match status" value="2"/>
</dbReference>
<dbReference type="InterPro" id="IPR003439">
    <property type="entry name" value="ABC_transporter-like_ATP-bd"/>
</dbReference>
<proteinExistence type="predicted"/>
<gene>
    <name evidence="5" type="ORF">AOC36_03430</name>
</gene>
<dbReference type="PROSITE" id="PS50893">
    <property type="entry name" value="ABC_TRANSPORTER_2"/>
    <property type="match status" value="2"/>
</dbReference>
<dbReference type="Proteomes" id="UP000063781">
    <property type="component" value="Chromosome"/>
</dbReference>
<dbReference type="PANTHER" id="PTHR42855">
    <property type="entry name" value="ABC TRANSPORTER ATP-BINDING SUBUNIT"/>
    <property type="match status" value="1"/>
</dbReference>
<evidence type="ECO:0000256" key="2">
    <source>
        <dbReference type="ARBA" id="ARBA00022840"/>
    </source>
</evidence>
<feature type="domain" description="ABC transporter" evidence="4">
    <location>
        <begin position="316"/>
        <end position="534"/>
    </location>
</feature>
<evidence type="ECO:0000256" key="1">
    <source>
        <dbReference type="ARBA" id="ARBA00022741"/>
    </source>
</evidence>
<dbReference type="InterPro" id="IPR051309">
    <property type="entry name" value="ABCF_ATPase"/>
</dbReference>
<dbReference type="STRING" id="1514105.AOC36_03430"/>
<accession>A0A120JTJ1</accession>
<dbReference type="EMBL" id="CP013213">
    <property type="protein sequence ID" value="AMC93060.1"/>
    <property type="molecule type" value="Genomic_DNA"/>
</dbReference>
<dbReference type="PANTHER" id="PTHR42855:SF2">
    <property type="entry name" value="DRUG RESISTANCE ABC TRANSPORTER,ATP-BINDING PROTEIN"/>
    <property type="match status" value="1"/>
</dbReference>
<evidence type="ECO:0000256" key="3">
    <source>
        <dbReference type="SAM" id="Coils"/>
    </source>
</evidence>
<keyword evidence="6" id="KW-1185">Reference proteome</keyword>
<dbReference type="SUPFAM" id="SSF52540">
    <property type="entry name" value="P-loop containing nucleoside triphosphate hydrolases"/>
    <property type="match status" value="2"/>
</dbReference>
<feature type="domain" description="ABC transporter" evidence="4">
    <location>
        <begin position="3"/>
        <end position="255"/>
    </location>
</feature>
<keyword evidence="1" id="KW-0547">Nucleotide-binding</keyword>
<reference evidence="5 6" key="1">
    <citation type="submission" date="2015-10" db="EMBL/GenBank/DDBJ databases">
        <title>Erysipelothrix larvae sp. LV19 isolated from the larval gut of the rhinoceros beetle, Trypoxylus dichotomus.</title>
        <authorList>
            <person name="Lim S."/>
            <person name="Kim B.-C."/>
        </authorList>
    </citation>
    <scope>NUCLEOTIDE SEQUENCE [LARGE SCALE GENOMIC DNA]</scope>
    <source>
        <strain evidence="5 6">LV19</strain>
    </source>
</reference>
<evidence type="ECO:0000313" key="6">
    <source>
        <dbReference type="Proteomes" id="UP000063781"/>
    </source>
</evidence>
<dbReference type="InterPro" id="IPR027417">
    <property type="entry name" value="P-loop_NTPase"/>
</dbReference>
<dbReference type="KEGG" id="erl:AOC36_03430"/>
<dbReference type="SMART" id="SM00382">
    <property type="entry name" value="AAA"/>
    <property type="match status" value="2"/>
</dbReference>
<dbReference type="RefSeq" id="WP_067631469.1">
    <property type="nucleotide sequence ID" value="NZ_CP013213.1"/>
</dbReference>
<protein>
    <submittedName>
        <fullName evidence="5">ABC transporter ATP-binding protein</fullName>
    </submittedName>
</protein>
<dbReference type="InterPro" id="IPR017871">
    <property type="entry name" value="ABC_transporter-like_CS"/>
</dbReference>